<feature type="transmembrane region" description="Helical" evidence="2">
    <location>
        <begin position="178"/>
        <end position="198"/>
    </location>
</feature>
<comment type="caution">
    <text evidence="3">The sequence shown here is derived from an EMBL/GenBank/DDBJ whole genome shotgun (WGS) entry which is preliminary data.</text>
</comment>
<dbReference type="EMBL" id="CAKKNE010000004">
    <property type="protein sequence ID" value="CAH0373185.1"/>
    <property type="molecule type" value="Genomic_DNA"/>
</dbReference>
<dbReference type="AlphaFoldDB" id="A0A8J2WM65"/>
<keyword evidence="4" id="KW-1185">Reference proteome</keyword>
<name>A0A8J2WM65_9STRA</name>
<gene>
    <name evidence="3" type="ORF">PECAL_4P03650</name>
</gene>
<accession>A0A8J2WM65</accession>
<feature type="region of interest" description="Disordered" evidence="1">
    <location>
        <begin position="1"/>
        <end position="59"/>
    </location>
</feature>
<dbReference type="Proteomes" id="UP000789595">
    <property type="component" value="Unassembled WGS sequence"/>
</dbReference>
<evidence type="ECO:0000313" key="3">
    <source>
        <dbReference type="EMBL" id="CAH0373185.1"/>
    </source>
</evidence>
<feature type="compositionally biased region" description="Basic residues" evidence="1">
    <location>
        <begin position="27"/>
        <end position="50"/>
    </location>
</feature>
<proteinExistence type="predicted"/>
<sequence>MVATRRAKAASPAPKPRGRAQSPARKPAARAKSPARKPAARAKSPRRKAKNGNGIAHTLQTGREHSLVEFLMLRVMVIFEEGSNVPPGSPPAPQTGWYAASSSTFALLGLFAMTRFTCPVFPGHQVEAVICGIQSICSWGNDVHSFGRPSKWKNADRLVASVNIMWQMCKLIWLEMTLLEYVVWIGGLCVALACFQRGQKLLHSRSPKPPTKRDFSAFLWWHAVWHCVLPFAAGAWMWVRGRRLGCGCVDAVVCRF</sequence>
<evidence type="ECO:0000256" key="1">
    <source>
        <dbReference type="SAM" id="MobiDB-lite"/>
    </source>
</evidence>
<organism evidence="3 4">
    <name type="scientific">Pelagomonas calceolata</name>
    <dbReference type="NCBI Taxonomy" id="35677"/>
    <lineage>
        <taxon>Eukaryota</taxon>
        <taxon>Sar</taxon>
        <taxon>Stramenopiles</taxon>
        <taxon>Ochrophyta</taxon>
        <taxon>Pelagophyceae</taxon>
        <taxon>Pelagomonadales</taxon>
        <taxon>Pelagomonadaceae</taxon>
        <taxon>Pelagomonas</taxon>
    </lineage>
</organism>
<keyword evidence="2" id="KW-0472">Membrane</keyword>
<evidence type="ECO:0000256" key="2">
    <source>
        <dbReference type="SAM" id="Phobius"/>
    </source>
</evidence>
<reference evidence="3" key="1">
    <citation type="submission" date="2021-11" db="EMBL/GenBank/DDBJ databases">
        <authorList>
            <consortium name="Genoscope - CEA"/>
            <person name="William W."/>
        </authorList>
    </citation>
    <scope>NUCLEOTIDE SEQUENCE</scope>
</reference>
<protein>
    <submittedName>
        <fullName evidence="3">Uncharacterized protein</fullName>
    </submittedName>
</protein>
<evidence type="ECO:0000313" key="4">
    <source>
        <dbReference type="Proteomes" id="UP000789595"/>
    </source>
</evidence>
<feature type="transmembrane region" description="Helical" evidence="2">
    <location>
        <begin position="218"/>
        <end position="239"/>
    </location>
</feature>
<keyword evidence="2" id="KW-0812">Transmembrane</keyword>
<keyword evidence="2" id="KW-1133">Transmembrane helix</keyword>